<keyword evidence="2" id="KW-1003">Cell membrane</keyword>
<feature type="transmembrane region" description="Helical" evidence="7">
    <location>
        <begin position="310"/>
        <end position="339"/>
    </location>
</feature>
<dbReference type="PANTHER" id="PTHR32196:SF72">
    <property type="entry name" value="RIBOSE IMPORT PERMEASE PROTEIN RBSC"/>
    <property type="match status" value="1"/>
</dbReference>
<keyword evidence="5 7" id="KW-0472">Membrane</keyword>
<feature type="transmembrane region" description="Helical" evidence="7">
    <location>
        <begin position="154"/>
        <end position="175"/>
    </location>
</feature>
<evidence type="ECO:0000256" key="3">
    <source>
        <dbReference type="ARBA" id="ARBA00022692"/>
    </source>
</evidence>
<keyword evidence="4 7" id="KW-1133">Transmembrane helix</keyword>
<evidence type="ECO:0000256" key="5">
    <source>
        <dbReference type="ARBA" id="ARBA00023136"/>
    </source>
</evidence>
<dbReference type="GO" id="GO:0022857">
    <property type="term" value="F:transmembrane transporter activity"/>
    <property type="evidence" value="ECO:0007669"/>
    <property type="project" value="InterPro"/>
</dbReference>
<name>A0A0B6RU34_BURPL</name>
<feature type="transmembrane region" description="Helical" evidence="7">
    <location>
        <begin position="227"/>
        <end position="251"/>
    </location>
</feature>
<feature type="region of interest" description="Disordered" evidence="6">
    <location>
        <begin position="1"/>
        <end position="64"/>
    </location>
</feature>
<keyword evidence="9" id="KW-1185">Reference proteome</keyword>
<dbReference type="RefSeq" id="WP_226993551.1">
    <property type="nucleotide sequence ID" value="NZ_CP002580.1"/>
</dbReference>
<comment type="subcellular location">
    <subcellularLocation>
        <location evidence="1">Cell membrane</location>
        <topology evidence="1">Multi-pass membrane protein</topology>
    </subcellularLocation>
</comment>
<dbReference type="EMBL" id="CP002580">
    <property type="protein sequence ID" value="AJK46868.1"/>
    <property type="molecule type" value="Genomic_DNA"/>
</dbReference>
<dbReference type="GO" id="GO:0005886">
    <property type="term" value="C:plasma membrane"/>
    <property type="evidence" value="ECO:0007669"/>
    <property type="project" value="UniProtKB-SubCell"/>
</dbReference>
<dbReference type="Pfam" id="PF02653">
    <property type="entry name" value="BPD_transp_2"/>
    <property type="match status" value="1"/>
</dbReference>
<evidence type="ECO:0000256" key="4">
    <source>
        <dbReference type="ARBA" id="ARBA00022989"/>
    </source>
</evidence>
<dbReference type="InterPro" id="IPR001851">
    <property type="entry name" value="ABC_transp_permease"/>
</dbReference>
<feature type="transmembrane region" description="Helical" evidence="7">
    <location>
        <begin position="351"/>
        <end position="372"/>
    </location>
</feature>
<keyword evidence="8" id="KW-0762">Sugar transport</keyword>
<proteinExistence type="predicted"/>
<feature type="transmembrane region" description="Helical" evidence="7">
    <location>
        <begin position="182"/>
        <end position="200"/>
    </location>
</feature>
<gene>
    <name evidence="8" type="ORF">BGL_1c23660</name>
</gene>
<dbReference type="KEGG" id="bgp:BGL_1c23660"/>
<evidence type="ECO:0000313" key="8">
    <source>
        <dbReference type="EMBL" id="AJK46868.1"/>
    </source>
</evidence>
<evidence type="ECO:0000256" key="7">
    <source>
        <dbReference type="SAM" id="Phobius"/>
    </source>
</evidence>
<evidence type="ECO:0000256" key="2">
    <source>
        <dbReference type="ARBA" id="ARBA00022475"/>
    </source>
</evidence>
<evidence type="ECO:0000313" key="9">
    <source>
        <dbReference type="Proteomes" id="UP000031838"/>
    </source>
</evidence>
<reference evidence="8 9" key="2">
    <citation type="journal article" date="2016" name="Appl. Microbiol. Biotechnol.">
        <title>Mutations improving production and secretion of extracellular lipase by Burkholderia glumae PG1.</title>
        <authorList>
            <person name="Knapp A."/>
            <person name="Voget S."/>
            <person name="Gao R."/>
            <person name="Zaburannyi N."/>
            <person name="Krysciak D."/>
            <person name="Breuer M."/>
            <person name="Hauer B."/>
            <person name="Streit W.R."/>
            <person name="Muller R."/>
            <person name="Daniel R."/>
            <person name="Jaeger K.E."/>
        </authorList>
    </citation>
    <scope>NUCLEOTIDE SEQUENCE [LARGE SCALE GENOMIC DNA]</scope>
    <source>
        <strain evidence="8 9">PG1</strain>
    </source>
</reference>
<dbReference type="CDD" id="cd06579">
    <property type="entry name" value="TM_PBP1_transp_AraH_like"/>
    <property type="match status" value="1"/>
</dbReference>
<accession>A0A0B6RU34</accession>
<feature type="transmembrane region" description="Helical" evidence="7">
    <location>
        <begin position="106"/>
        <end position="124"/>
    </location>
</feature>
<reference evidence="9" key="1">
    <citation type="submission" date="2011-03" db="EMBL/GenBank/DDBJ databases">
        <authorList>
            <person name="Voget S."/>
            <person name="Streit W.R."/>
            <person name="Jaeger K.E."/>
            <person name="Daniel R."/>
        </authorList>
    </citation>
    <scope>NUCLEOTIDE SEQUENCE [LARGE SCALE GENOMIC DNA]</scope>
    <source>
        <strain evidence="9">PG1</strain>
    </source>
</reference>
<feature type="transmembrane region" description="Helical" evidence="7">
    <location>
        <begin position="272"/>
        <end position="290"/>
    </location>
</feature>
<sequence length="378" mass="37610">MRANTKLGAAGIAANRHGNGAPHGEPLAARQVAADAGSIGPTNGAPRGGASGTPPSAPPPRARGERRNRIVGLIQSRGAIGILILVCAVAGAIFPDFLRFANLADIVSAGSFLGLIAIGQSLVIIMGGFDLSVGSMVGLGTVIAAYAAPYGWGAALLAPIVAGLVIGLANGVLIARARMAPFIVTLAALLGLKGVALVLASQDLLIGNPGFFAQIANGSILGINNTIWLLVAAYALGALVLNATPYGAAIFAIGGNEEAARMLGVRVERVKILTYGASGALAGLAGALLASHLDSGLSAAGTGYELQSIAAAVIGGVLLTGGVGTMAGPLAGVLLLGVIQNVINQVGTLSPYYQNLASGVFLLIAVIVQTVLTSSRRR</sequence>
<dbReference type="Proteomes" id="UP000031838">
    <property type="component" value="Chromosome 1"/>
</dbReference>
<dbReference type="PANTHER" id="PTHR32196">
    <property type="entry name" value="ABC TRANSPORTER PERMEASE PROTEIN YPHD-RELATED-RELATED"/>
    <property type="match status" value="1"/>
</dbReference>
<feature type="transmembrane region" description="Helical" evidence="7">
    <location>
        <begin position="131"/>
        <end position="148"/>
    </location>
</feature>
<keyword evidence="3 7" id="KW-0812">Transmembrane</keyword>
<evidence type="ECO:0000256" key="1">
    <source>
        <dbReference type="ARBA" id="ARBA00004651"/>
    </source>
</evidence>
<dbReference type="HOGENOM" id="CLU_028880_2_2_4"/>
<organism evidence="8 9">
    <name type="scientific">Burkholderia plantarii</name>
    <dbReference type="NCBI Taxonomy" id="41899"/>
    <lineage>
        <taxon>Bacteria</taxon>
        <taxon>Pseudomonadati</taxon>
        <taxon>Pseudomonadota</taxon>
        <taxon>Betaproteobacteria</taxon>
        <taxon>Burkholderiales</taxon>
        <taxon>Burkholderiaceae</taxon>
        <taxon>Burkholderia</taxon>
    </lineage>
</organism>
<evidence type="ECO:0000256" key="6">
    <source>
        <dbReference type="SAM" id="MobiDB-lite"/>
    </source>
</evidence>
<keyword evidence="8" id="KW-0813">Transport</keyword>
<feature type="transmembrane region" description="Helical" evidence="7">
    <location>
        <begin position="70"/>
        <end position="94"/>
    </location>
</feature>
<protein>
    <submittedName>
        <fullName evidence="8">ABC sugar transporter, inner membrane protein</fullName>
    </submittedName>
</protein>
<dbReference type="AlphaFoldDB" id="A0A0B6RU34"/>